<feature type="region of interest" description="Disordered" evidence="1">
    <location>
        <begin position="97"/>
        <end position="117"/>
    </location>
</feature>
<evidence type="ECO:0000313" key="3">
    <source>
        <dbReference type="EMBL" id="KAK7052833.1"/>
    </source>
</evidence>
<organism evidence="3 4">
    <name type="scientific">Paramarasmius palmivorus</name>
    <dbReference type="NCBI Taxonomy" id="297713"/>
    <lineage>
        <taxon>Eukaryota</taxon>
        <taxon>Fungi</taxon>
        <taxon>Dikarya</taxon>
        <taxon>Basidiomycota</taxon>
        <taxon>Agaricomycotina</taxon>
        <taxon>Agaricomycetes</taxon>
        <taxon>Agaricomycetidae</taxon>
        <taxon>Agaricales</taxon>
        <taxon>Marasmiineae</taxon>
        <taxon>Marasmiaceae</taxon>
        <taxon>Paramarasmius</taxon>
    </lineage>
</organism>
<feature type="region of interest" description="Disordered" evidence="1">
    <location>
        <begin position="607"/>
        <end position="643"/>
    </location>
</feature>
<dbReference type="PROSITE" id="PS50097">
    <property type="entry name" value="BTB"/>
    <property type="match status" value="1"/>
</dbReference>
<feature type="region of interest" description="Disordered" evidence="1">
    <location>
        <begin position="415"/>
        <end position="436"/>
    </location>
</feature>
<comment type="caution">
    <text evidence="3">The sequence shown here is derived from an EMBL/GenBank/DDBJ whole genome shotgun (WGS) entry which is preliminary data.</text>
</comment>
<feature type="compositionally biased region" description="Basic and acidic residues" evidence="1">
    <location>
        <begin position="103"/>
        <end position="117"/>
    </location>
</feature>
<dbReference type="InterPro" id="IPR000210">
    <property type="entry name" value="BTB/POZ_dom"/>
</dbReference>
<feature type="compositionally biased region" description="Polar residues" evidence="1">
    <location>
        <begin position="543"/>
        <end position="567"/>
    </location>
</feature>
<evidence type="ECO:0000256" key="1">
    <source>
        <dbReference type="SAM" id="MobiDB-lite"/>
    </source>
</evidence>
<dbReference type="SUPFAM" id="SSF54695">
    <property type="entry name" value="POZ domain"/>
    <property type="match status" value="1"/>
</dbReference>
<accession>A0AAW0DNT7</accession>
<feature type="region of interest" description="Disordered" evidence="1">
    <location>
        <begin position="132"/>
        <end position="182"/>
    </location>
</feature>
<dbReference type="Proteomes" id="UP001383192">
    <property type="component" value="Unassembled WGS sequence"/>
</dbReference>
<feature type="region of interest" description="Disordered" evidence="1">
    <location>
        <begin position="19"/>
        <end position="57"/>
    </location>
</feature>
<dbReference type="EMBL" id="JAYKXP010000011">
    <property type="protein sequence ID" value="KAK7052833.1"/>
    <property type="molecule type" value="Genomic_DNA"/>
</dbReference>
<evidence type="ECO:0000259" key="2">
    <source>
        <dbReference type="PROSITE" id="PS50097"/>
    </source>
</evidence>
<feature type="region of interest" description="Disordered" evidence="1">
    <location>
        <begin position="227"/>
        <end position="252"/>
    </location>
</feature>
<feature type="domain" description="BTB" evidence="2">
    <location>
        <begin position="698"/>
        <end position="768"/>
    </location>
</feature>
<feature type="compositionally biased region" description="Polar residues" evidence="1">
    <location>
        <begin position="417"/>
        <end position="429"/>
    </location>
</feature>
<feature type="region of interest" description="Disordered" evidence="1">
    <location>
        <begin position="367"/>
        <end position="390"/>
    </location>
</feature>
<proteinExistence type="predicted"/>
<dbReference type="Pfam" id="PF00651">
    <property type="entry name" value="BTB"/>
    <property type="match status" value="1"/>
</dbReference>
<dbReference type="InterPro" id="IPR011333">
    <property type="entry name" value="SKP1/BTB/POZ_sf"/>
</dbReference>
<sequence>MKSIPCEDTSSYQLAVARIAPAPQPTKARIPRPDDPIPRKPPSHPSSRSRDLRRLSSANLAAFNARVPKPPIAVPNSLAANLGSSVRLGKVPVEFKVPQLPPKEPKTKPKEKGKGRSVEKIEVDVFNVGMNKGTKRKRAEEVESQSQSQCDAGETETSTERDNKNRIKRTTHQQMSVTSMQKSNPEYKEVFNYIYRAFANEGSSYCTLYNGTVSGSSCVTLRRLSAGRGETGPRSRRRVETLTRSTTDRGMEKAAKHTIARGSPKRAVLSHSTSLRPRSRFLAQAWSFDMALSPSKSYIYDLSGPTSDAGPQGVFPNVLVEPPIMVPTSYHAGDAFLPPLLTGTTSTARSPSLSSVSSDGTGVIIAGRSSGRSRDSPIGVSQPEVYYSPKHTYPPSMGSNDSLKENKKFIEPLPSVARTSPPVSTTVSRKPSPVLKSQPITFPTTLFPIPRRSPLYPSPIPPISSDTPPLVTAHDQKSHADTAVRRAWSPPFTPEVDRYSSVHSSPNPEIERSVSRGRTRSSMFTQLPAYPRLRSNESRKSNRGSPISSRTQVEASPPSSARMSATSPQTAAASVVMSGSFYPNTLSNAFPAVPLHVPPPPVYINHLPSRSSPGYRPPEVVRARSRSRSRSYTPPPIGVRRTRCTRSPPVRVMSRSSTFSNSRVPNPWYYPPPAPPPFPRAWANPCPNIEPKFNFEDGNVTFAVKDTSFKVHRHFFDQNSSIMKQLIDSAFGSRYSGPCYTVTLSGVEPRDFEQLLTIFYPSDYSQEDTKTVEDWASVLRVANHFVMRKISKLAKTKLCAMASPVDRIALAKEFEDDFNDEWVTEAFLELVTRSEALTSEEGHKIGLENVIRLGTIKQALTNNLKEYLDMGKVKKLVGQELVPGV</sequence>
<feature type="region of interest" description="Disordered" evidence="1">
    <location>
        <begin position="478"/>
        <end position="567"/>
    </location>
</feature>
<feature type="compositionally biased region" description="Polar residues" evidence="1">
    <location>
        <begin position="172"/>
        <end position="182"/>
    </location>
</feature>
<dbReference type="Gene3D" id="3.30.710.10">
    <property type="entry name" value="Potassium Channel Kv1.1, Chain A"/>
    <property type="match status" value="1"/>
</dbReference>
<reference evidence="3 4" key="1">
    <citation type="submission" date="2024-01" db="EMBL/GenBank/DDBJ databases">
        <title>A draft genome for a cacao thread blight-causing isolate of Paramarasmius palmivorus.</title>
        <authorList>
            <person name="Baruah I.K."/>
            <person name="Bukari Y."/>
            <person name="Amoako-Attah I."/>
            <person name="Meinhardt L.W."/>
            <person name="Bailey B.A."/>
            <person name="Cohen S.P."/>
        </authorList>
    </citation>
    <scope>NUCLEOTIDE SEQUENCE [LARGE SCALE GENOMIC DNA]</scope>
    <source>
        <strain evidence="3 4">GH-12</strain>
    </source>
</reference>
<keyword evidence="4" id="KW-1185">Reference proteome</keyword>
<protein>
    <recommendedName>
        <fullName evidence="2">BTB domain-containing protein</fullName>
    </recommendedName>
</protein>
<evidence type="ECO:0000313" key="4">
    <source>
        <dbReference type="Proteomes" id="UP001383192"/>
    </source>
</evidence>
<dbReference type="AlphaFoldDB" id="A0AAW0DNT7"/>
<dbReference type="SMART" id="SM00225">
    <property type="entry name" value="BTB"/>
    <property type="match status" value="1"/>
</dbReference>
<name>A0AAW0DNT7_9AGAR</name>
<feature type="compositionally biased region" description="Basic and acidic residues" evidence="1">
    <location>
        <begin position="238"/>
        <end position="252"/>
    </location>
</feature>
<gene>
    <name evidence="3" type="ORF">VNI00_004152</name>
</gene>